<dbReference type="PROSITE" id="PS00584">
    <property type="entry name" value="PFKB_KINASES_2"/>
    <property type="match status" value="1"/>
</dbReference>
<dbReference type="PANTHER" id="PTHR46566">
    <property type="entry name" value="1-PHOSPHOFRUCTOKINASE-RELATED"/>
    <property type="match status" value="1"/>
</dbReference>
<dbReference type="NCBIfam" id="TIGR03168">
    <property type="entry name" value="1-PFK"/>
    <property type="match status" value="1"/>
</dbReference>
<name>A0A975NBX7_9BRAD</name>
<dbReference type="FunFam" id="3.40.1190.20:FF:000001">
    <property type="entry name" value="Phosphofructokinase"/>
    <property type="match status" value="1"/>
</dbReference>
<dbReference type="PANTHER" id="PTHR46566:SF2">
    <property type="entry name" value="ATP-DEPENDENT 6-PHOSPHOFRUCTOKINASE ISOZYME 2"/>
    <property type="match status" value="1"/>
</dbReference>
<dbReference type="PIRSF" id="PIRSF000535">
    <property type="entry name" value="1PFK/6PFK/LacC"/>
    <property type="match status" value="1"/>
</dbReference>
<keyword evidence="5" id="KW-0067">ATP-binding</keyword>
<evidence type="ECO:0000256" key="1">
    <source>
        <dbReference type="ARBA" id="ARBA00010688"/>
    </source>
</evidence>
<sequence length="333" mass="35089">MPHSPACVHWRRSKALAEIPSTGIVTLTINPAVDVSTSVKKMVPFTKMRCAQAQRDPGGGGINVARVLKRLGIEVSAIYPAGGATGKLLGTLVERESVRSVLIPAENETREDLTIFDEATREQYRLVFPGAPLNDLEWKECLASLARIKPPPAFVIASGSLPAGVPDDFYGRVAQASKAHSKVIVDTSGPLLKAALQQGVYLIKPNLHEFQDLTGIAASDDAALIEAGQRLIALGQVEVIALSLGPDGALLITRDLAMRANGLPIKPVSVSGAGDSFLGAMVWSLVNDGSLENALRFGVAGGSAALLSPGTELCKPEDMHRLAAEVTVRPITP</sequence>
<evidence type="ECO:0000259" key="7">
    <source>
        <dbReference type="Pfam" id="PF00294"/>
    </source>
</evidence>
<keyword evidence="2 6" id="KW-0808">Transferase</keyword>
<evidence type="ECO:0000256" key="6">
    <source>
        <dbReference type="PIRNR" id="PIRNR000535"/>
    </source>
</evidence>
<dbReference type="InterPro" id="IPR017583">
    <property type="entry name" value="Tagatose/fructose_Pkinase"/>
</dbReference>
<dbReference type="InterPro" id="IPR011611">
    <property type="entry name" value="PfkB_dom"/>
</dbReference>
<dbReference type="GO" id="GO:0003872">
    <property type="term" value="F:6-phosphofructokinase activity"/>
    <property type="evidence" value="ECO:0007669"/>
    <property type="project" value="TreeGrafter"/>
</dbReference>
<dbReference type="InterPro" id="IPR002173">
    <property type="entry name" value="Carboh/pur_kinase_PfkB_CS"/>
</dbReference>
<evidence type="ECO:0000256" key="2">
    <source>
        <dbReference type="ARBA" id="ARBA00022679"/>
    </source>
</evidence>
<accession>A0A975NBX7</accession>
<dbReference type="Pfam" id="PF00294">
    <property type="entry name" value="PfkB"/>
    <property type="match status" value="1"/>
</dbReference>
<dbReference type="CDD" id="cd01164">
    <property type="entry name" value="FruK_PfkB_like"/>
    <property type="match status" value="1"/>
</dbReference>
<dbReference type="GO" id="GO:0005524">
    <property type="term" value="F:ATP binding"/>
    <property type="evidence" value="ECO:0007669"/>
    <property type="project" value="UniProtKB-KW"/>
</dbReference>
<dbReference type="AlphaFoldDB" id="A0A975NBX7"/>
<keyword evidence="3" id="KW-0547">Nucleotide-binding</keyword>
<proteinExistence type="inferred from homology"/>
<organism evidence="8 9">
    <name type="scientific">Bradyrhizobium sediminis</name>
    <dbReference type="NCBI Taxonomy" id="2840469"/>
    <lineage>
        <taxon>Bacteria</taxon>
        <taxon>Pseudomonadati</taxon>
        <taxon>Pseudomonadota</taxon>
        <taxon>Alphaproteobacteria</taxon>
        <taxon>Hyphomicrobiales</taxon>
        <taxon>Nitrobacteraceae</taxon>
        <taxon>Bradyrhizobium</taxon>
    </lineage>
</organism>
<comment type="similarity">
    <text evidence="1 6">Belongs to the carbohydrate kinase PfkB family.</text>
</comment>
<dbReference type="Proteomes" id="UP000680839">
    <property type="component" value="Chromosome"/>
</dbReference>
<evidence type="ECO:0000256" key="5">
    <source>
        <dbReference type="ARBA" id="ARBA00022840"/>
    </source>
</evidence>
<feature type="domain" description="Carbohydrate kinase PfkB" evidence="7">
    <location>
        <begin position="42"/>
        <end position="317"/>
    </location>
</feature>
<keyword evidence="4" id="KW-0418">Kinase</keyword>
<dbReference type="InterPro" id="IPR029056">
    <property type="entry name" value="Ribokinase-like"/>
</dbReference>
<protein>
    <recommendedName>
        <fullName evidence="6">Phosphofructokinase</fullName>
    </recommendedName>
</protein>
<evidence type="ECO:0000256" key="4">
    <source>
        <dbReference type="ARBA" id="ARBA00022777"/>
    </source>
</evidence>
<reference evidence="8" key="1">
    <citation type="submission" date="2021-06" db="EMBL/GenBank/DDBJ databases">
        <title>Bradyrhizobium sp. S2-20-1 Genome sequencing.</title>
        <authorList>
            <person name="Jin L."/>
        </authorList>
    </citation>
    <scope>NUCLEOTIDE SEQUENCE</scope>
    <source>
        <strain evidence="8">S2-20-1</strain>
    </source>
</reference>
<evidence type="ECO:0000256" key="3">
    <source>
        <dbReference type="ARBA" id="ARBA00022741"/>
    </source>
</evidence>
<dbReference type="EMBL" id="CP076134">
    <property type="protein sequence ID" value="QWG11975.1"/>
    <property type="molecule type" value="Genomic_DNA"/>
</dbReference>
<dbReference type="GO" id="GO:0005829">
    <property type="term" value="C:cytosol"/>
    <property type="evidence" value="ECO:0007669"/>
    <property type="project" value="TreeGrafter"/>
</dbReference>
<dbReference type="Gene3D" id="3.40.1190.20">
    <property type="match status" value="1"/>
</dbReference>
<dbReference type="SUPFAM" id="SSF53613">
    <property type="entry name" value="Ribokinase-like"/>
    <property type="match status" value="1"/>
</dbReference>
<evidence type="ECO:0000313" key="8">
    <source>
        <dbReference type="EMBL" id="QWG11975.1"/>
    </source>
</evidence>
<evidence type="ECO:0000313" key="9">
    <source>
        <dbReference type="Proteomes" id="UP000680839"/>
    </source>
</evidence>
<gene>
    <name evidence="8" type="ORF">KMZ29_19905</name>
</gene>
<dbReference type="PROSITE" id="PS00583">
    <property type="entry name" value="PFKB_KINASES_1"/>
    <property type="match status" value="1"/>
</dbReference>